<dbReference type="EMBL" id="PZZH01000001">
    <property type="protein sequence ID" value="PTN78769.1"/>
    <property type="molecule type" value="Genomic_DNA"/>
</dbReference>
<dbReference type="SUPFAM" id="SSF158499">
    <property type="entry name" value="DnaD domain-like"/>
    <property type="match status" value="1"/>
</dbReference>
<dbReference type="InterPro" id="IPR034829">
    <property type="entry name" value="DnaD-like_sf"/>
</dbReference>
<gene>
    <name evidence="5" type="ORF">DAI13_13750</name>
    <name evidence="6" type="ORF">NCTC13379_01051</name>
</gene>
<dbReference type="Pfam" id="PF07261">
    <property type="entry name" value="DnaB_2"/>
    <property type="match status" value="1"/>
</dbReference>
<accession>A0A855UHI9</accession>
<dbReference type="Pfam" id="PF14502">
    <property type="entry name" value="HTH_41"/>
    <property type="match status" value="1"/>
</dbReference>
<evidence type="ECO:0000256" key="2">
    <source>
        <dbReference type="SAM" id="MobiDB-lite"/>
    </source>
</evidence>
<sequence length="262" mass="31264">MAIGGWIKLYRTIQDHWIWENPQYLKWWLDLIFMANHQDRKILFDGELKTVKVGERITSEKKLSERWEVSRNTVRKFLDLLVKDDMIELSRSRQNGTWYKVSNYAEYQNFSEIKKQRTEQRREQQAAHQTEQRTEHKQEPKEPKNLRNNNNNNKGAFIRSIWENNGFGLMSSKTMTDFDYWISDFEKIGASQKEAEQLIVKAIEIAIDANARNYNYINAILKDWEQRGFKSVEEREAARKQKKTTKKQKSNTGHSDYDDLGF</sequence>
<dbReference type="SMR" id="A0A855UHI9"/>
<feature type="compositionally biased region" description="Basic and acidic residues" evidence="2">
    <location>
        <begin position="115"/>
        <end position="145"/>
    </location>
</feature>
<evidence type="ECO:0000313" key="8">
    <source>
        <dbReference type="Proteomes" id="UP000254396"/>
    </source>
</evidence>
<evidence type="ECO:0000313" key="5">
    <source>
        <dbReference type="EMBL" id="PTN78769.1"/>
    </source>
</evidence>
<dbReference type="SUPFAM" id="SSF46785">
    <property type="entry name" value="Winged helix' DNA-binding domain"/>
    <property type="match status" value="1"/>
</dbReference>
<feature type="region of interest" description="Disordered" evidence="2">
    <location>
        <begin position="231"/>
        <end position="262"/>
    </location>
</feature>
<protein>
    <submittedName>
        <fullName evidence="6">DnaD domain protein</fullName>
    </submittedName>
    <submittedName>
        <fullName evidence="5">GntR family transcriptional regulator</fullName>
    </submittedName>
</protein>
<dbReference type="Gene3D" id="1.10.10.630">
    <property type="entry name" value="DnaD domain-like"/>
    <property type="match status" value="1"/>
</dbReference>
<dbReference type="Proteomes" id="UP000244140">
    <property type="component" value="Unassembled WGS sequence"/>
</dbReference>
<dbReference type="AlphaFoldDB" id="A0A855UHI9"/>
<feature type="compositionally biased region" description="Basic residues" evidence="2">
    <location>
        <begin position="240"/>
        <end position="249"/>
    </location>
</feature>
<evidence type="ECO:0000313" key="6">
    <source>
        <dbReference type="EMBL" id="STP64244.1"/>
    </source>
</evidence>
<name>A0A855UHI9_ENTFL</name>
<reference evidence="5 7" key="1">
    <citation type="submission" date="2018-04" db="EMBL/GenBank/DDBJ databases">
        <authorList>
            <person name="Van Tyne D."/>
        </authorList>
    </citation>
    <scope>NUCLEOTIDE SEQUENCE [LARGE SCALE GENOMIC DNA]</scope>
    <source>
        <strain evidence="5 7">B2535</strain>
    </source>
</reference>
<feature type="region of interest" description="Disordered" evidence="2">
    <location>
        <begin position="115"/>
        <end position="154"/>
    </location>
</feature>
<dbReference type="InterPro" id="IPR036388">
    <property type="entry name" value="WH-like_DNA-bd_sf"/>
</dbReference>
<evidence type="ECO:0000313" key="7">
    <source>
        <dbReference type="Proteomes" id="UP000244140"/>
    </source>
</evidence>
<evidence type="ECO:0000256" key="1">
    <source>
        <dbReference type="ARBA" id="ARBA00093462"/>
    </source>
</evidence>
<dbReference type="PANTHER" id="PTHR37293:SF5">
    <property type="entry name" value="DNA REPLICATION PROTEIN"/>
    <property type="match status" value="1"/>
</dbReference>
<dbReference type="Proteomes" id="UP000254396">
    <property type="component" value="Unassembled WGS sequence"/>
</dbReference>
<dbReference type="EMBL" id="UGIX01000001">
    <property type="protein sequence ID" value="STP64244.1"/>
    <property type="molecule type" value="Genomic_DNA"/>
</dbReference>
<dbReference type="InterPro" id="IPR053162">
    <property type="entry name" value="DnaD"/>
</dbReference>
<dbReference type="Gene3D" id="1.10.10.10">
    <property type="entry name" value="Winged helix-like DNA-binding domain superfamily/Winged helix DNA-binding domain"/>
    <property type="match status" value="1"/>
</dbReference>
<evidence type="ECO:0000259" key="3">
    <source>
        <dbReference type="Pfam" id="PF07261"/>
    </source>
</evidence>
<dbReference type="InterPro" id="IPR041444">
    <property type="entry name" value="HTH_41"/>
</dbReference>
<evidence type="ECO:0000259" key="4">
    <source>
        <dbReference type="Pfam" id="PF14502"/>
    </source>
</evidence>
<dbReference type="PANTHER" id="PTHR37293">
    <property type="entry name" value="PHAGE REPLICATION PROTEIN-RELATED"/>
    <property type="match status" value="1"/>
</dbReference>
<comment type="caution">
    <text evidence="5">The sequence shown here is derived from an EMBL/GenBank/DDBJ whole genome shotgun (WGS) entry which is preliminary data.</text>
</comment>
<feature type="domain" description="DnaB/C C-terminal" evidence="3">
    <location>
        <begin position="161"/>
        <end position="238"/>
    </location>
</feature>
<organism evidence="5 7">
    <name type="scientific">Enterococcus faecalis</name>
    <name type="common">Streptococcus faecalis</name>
    <dbReference type="NCBI Taxonomy" id="1351"/>
    <lineage>
        <taxon>Bacteria</taxon>
        <taxon>Bacillati</taxon>
        <taxon>Bacillota</taxon>
        <taxon>Bacilli</taxon>
        <taxon>Lactobacillales</taxon>
        <taxon>Enterococcaceae</taxon>
        <taxon>Enterococcus</taxon>
    </lineage>
</organism>
<comment type="similarity">
    <text evidence="1">Belongs to the DnaB/DnaD family.</text>
</comment>
<dbReference type="InterPro" id="IPR006343">
    <property type="entry name" value="DnaB/C_C"/>
</dbReference>
<reference evidence="6 8" key="2">
    <citation type="submission" date="2018-06" db="EMBL/GenBank/DDBJ databases">
        <authorList>
            <consortium name="Pathogen Informatics"/>
            <person name="Doyle S."/>
        </authorList>
    </citation>
    <scope>NUCLEOTIDE SEQUENCE [LARGE SCALE GENOMIC DNA]</scope>
    <source>
        <strain evidence="6 8">NCTC13379</strain>
    </source>
</reference>
<proteinExistence type="inferred from homology"/>
<dbReference type="RefSeq" id="WP_010714108.1">
    <property type="nucleotide sequence ID" value="NZ_CP039296.1"/>
</dbReference>
<dbReference type="InterPro" id="IPR036390">
    <property type="entry name" value="WH_DNA-bd_sf"/>
</dbReference>
<feature type="domain" description="YhfZ helix-turn-helix" evidence="4">
    <location>
        <begin position="52"/>
        <end position="98"/>
    </location>
</feature>
<dbReference type="NCBIfam" id="TIGR01446">
    <property type="entry name" value="DnaD_dom"/>
    <property type="match status" value="1"/>
</dbReference>